<dbReference type="EMBL" id="DSXR01000022">
    <property type="protein sequence ID" value="HGS86325.1"/>
    <property type="molecule type" value="Genomic_DNA"/>
</dbReference>
<dbReference type="GO" id="GO:0009401">
    <property type="term" value="P:phosphoenolpyruvate-dependent sugar phosphotransferase system"/>
    <property type="evidence" value="ECO:0007669"/>
    <property type="project" value="UniProtKB-KW"/>
</dbReference>
<keyword evidence="5" id="KW-0598">Phosphotransferase system</keyword>
<evidence type="ECO:0000256" key="4">
    <source>
        <dbReference type="ARBA" id="ARBA00022490"/>
    </source>
</evidence>
<reference evidence="7" key="1">
    <citation type="journal article" date="2020" name="mSystems">
        <title>Genome- and Community-Level Interaction Insights into Carbon Utilization and Element Cycling Functions of Hydrothermarchaeota in Hydrothermal Sediment.</title>
        <authorList>
            <person name="Zhou Z."/>
            <person name="Liu Y."/>
            <person name="Xu W."/>
            <person name="Pan J."/>
            <person name="Luo Z.H."/>
            <person name="Li M."/>
        </authorList>
    </citation>
    <scope>NUCLEOTIDE SEQUENCE [LARGE SCALE GENOMIC DNA]</scope>
    <source>
        <strain evidence="7">SpSt-556</strain>
    </source>
</reference>
<dbReference type="InterPro" id="IPR035895">
    <property type="entry name" value="HPr-like_sf"/>
</dbReference>
<dbReference type="PROSITE" id="PS00369">
    <property type="entry name" value="PTS_HPR_HIS"/>
    <property type="match status" value="1"/>
</dbReference>
<dbReference type="AlphaFoldDB" id="A0A7C4PW48"/>
<dbReference type="PANTHER" id="PTHR33705">
    <property type="entry name" value="PHOSPHOCARRIER PROTEIN HPR"/>
    <property type="match status" value="1"/>
</dbReference>
<comment type="subcellular location">
    <subcellularLocation>
        <location evidence="2">Cytoplasm</location>
    </subcellularLocation>
</comment>
<dbReference type="SUPFAM" id="SSF55594">
    <property type="entry name" value="HPr-like"/>
    <property type="match status" value="1"/>
</dbReference>
<dbReference type="InterPro" id="IPR001020">
    <property type="entry name" value="PTS_HPr_His_P_site"/>
</dbReference>
<dbReference type="PRINTS" id="PR00107">
    <property type="entry name" value="PHOSPHOCPHPR"/>
</dbReference>
<evidence type="ECO:0000313" key="7">
    <source>
        <dbReference type="EMBL" id="HGS86325.1"/>
    </source>
</evidence>
<protein>
    <recommendedName>
        <fullName evidence="3">Phosphocarrier protein HPr</fullName>
    </recommendedName>
</protein>
<dbReference type="CDD" id="cd00367">
    <property type="entry name" value="PTS-HPr_like"/>
    <property type="match status" value="1"/>
</dbReference>
<comment type="caution">
    <text evidence="7">The sequence shown here is derived from an EMBL/GenBank/DDBJ whole genome shotgun (WGS) entry which is preliminary data.</text>
</comment>
<dbReference type="InterPro" id="IPR050399">
    <property type="entry name" value="HPr"/>
</dbReference>
<keyword evidence="4" id="KW-0963">Cytoplasm</keyword>
<evidence type="ECO:0000259" key="6">
    <source>
        <dbReference type="PROSITE" id="PS51350"/>
    </source>
</evidence>
<evidence type="ECO:0000256" key="5">
    <source>
        <dbReference type="ARBA" id="ARBA00022683"/>
    </source>
</evidence>
<dbReference type="PROSITE" id="PS51350">
    <property type="entry name" value="PTS_HPR_DOM"/>
    <property type="match status" value="1"/>
</dbReference>
<comment type="function">
    <text evidence="1">General (non sugar-specific) component of the phosphoenolpyruvate-dependent sugar phosphotransferase system (sugar PTS). This major carbohydrate active-transport system catalyzes the phosphorylation of incoming sugar substrates concomitantly with their translocation across the cell membrane. The phosphoryl group from phosphoenolpyruvate (PEP) is transferred to the phosphoryl carrier protein HPr by enzyme I. Phospho-HPr then transfers it to the PTS EIIA domain.</text>
</comment>
<name>A0A7C4PW48_9CHLR</name>
<dbReference type="InterPro" id="IPR000032">
    <property type="entry name" value="HPr-like"/>
</dbReference>
<dbReference type="Pfam" id="PF00381">
    <property type="entry name" value="PTS-HPr"/>
    <property type="match status" value="1"/>
</dbReference>
<evidence type="ECO:0000256" key="1">
    <source>
        <dbReference type="ARBA" id="ARBA00003681"/>
    </source>
</evidence>
<proteinExistence type="predicted"/>
<feature type="domain" description="HPr" evidence="6">
    <location>
        <begin position="4"/>
        <end position="94"/>
    </location>
</feature>
<gene>
    <name evidence="7" type="ORF">ENT17_01760</name>
</gene>
<dbReference type="GO" id="GO:0005737">
    <property type="term" value="C:cytoplasm"/>
    <property type="evidence" value="ECO:0007669"/>
    <property type="project" value="UniProtKB-SubCell"/>
</dbReference>
<evidence type="ECO:0000256" key="2">
    <source>
        <dbReference type="ARBA" id="ARBA00004496"/>
    </source>
</evidence>
<dbReference type="Gene3D" id="3.30.1340.10">
    <property type="entry name" value="HPr-like"/>
    <property type="match status" value="1"/>
</dbReference>
<evidence type="ECO:0000256" key="3">
    <source>
        <dbReference type="ARBA" id="ARBA00020422"/>
    </source>
</evidence>
<dbReference type="PANTHER" id="PTHR33705:SF2">
    <property type="entry name" value="PHOSPHOCARRIER PROTEIN NPR"/>
    <property type="match status" value="1"/>
</dbReference>
<organism evidence="7">
    <name type="scientific">Bellilinea caldifistulae</name>
    <dbReference type="NCBI Taxonomy" id="360411"/>
    <lineage>
        <taxon>Bacteria</taxon>
        <taxon>Bacillati</taxon>
        <taxon>Chloroflexota</taxon>
        <taxon>Anaerolineae</taxon>
        <taxon>Anaerolineales</taxon>
        <taxon>Anaerolineaceae</taxon>
        <taxon>Bellilinea</taxon>
    </lineage>
</organism>
<sequence length="99" mass="10359">MSQTISTTITIDHPAGLHARPAAQFVKTAARFPCKISVRKVNSEKPPANAKSPLSVLTLGVNQGDAVEIIAEGEQAQAAVEALVELVKSNFGEVAPTHS</sequence>
<accession>A0A7C4PW48</accession>
<dbReference type="NCBIfam" id="TIGR01003">
    <property type="entry name" value="PTS_HPr_family"/>
    <property type="match status" value="1"/>
</dbReference>